<accession>A0A7M1SW97</accession>
<dbReference type="PANTHER" id="PTHR43721:SF22">
    <property type="entry name" value="ELONGATION FACTOR TU, MITOCHONDRIAL"/>
    <property type="match status" value="1"/>
</dbReference>
<dbReference type="InterPro" id="IPR050055">
    <property type="entry name" value="EF-Tu_GTPase"/>
</dbReference>
<evidence type="ECO:0000259" key="1">
    <source>
        <dbReference type="Pfam" id="PF03144"/>
    </source>
</evidence>
<keyword evidence="3" id="KW-1185">Reference proteome</keyword>
<evidence type="ECO:0000313" key="3">
    <source>
        <dbReference type="Proteomes" id="UP000593758"/>
    </source>
</evidence>
<reference evidence="2 3" key="1">
    <citation type="submission" date="2020-10" db="EMBL/GenBank/DDBJ databases">
        <title>Haloactinobacterium sp. RN3S43, a bacterium isolated from saline soil.</title>
        <authorList>
            <person name="Sun J.-Q."/>
        </authorList>
    </citation>
    <scope>NUCLEOTIDE SEQUENCE [LARGE SCALE GENOMIC DNA]</scope>
    <source>
        <strain evidence="2 3">RN3S43</strain>
    </source>
</reference>
<dbReference type="GO" id="GO:0003746">
    <property type="term" value="F:translation elongation factor activity"/>
    <property type="evidence" value="ECO:0007669"/>
    <property type="project" value="TreeGrafter"/>
</dbReference>
<dbReference type="RefSeq" id="WP_193497575.1">
    <property type="nucleotide sequence ID" value="NZ_CP063169.1"/>
</dbReference>
<name>A0A7M1SW97_9MICO</name>
<dbReference type="GO" id="GO:0005525">
    <property type="term" value="F:GTP binding"/>
    <property type="evidence" value="ECO:0007669"/>
    <property type="project" value="InterPro"/>
</dbReference>
<dbReference type="InterPro" id="IPR004161">
    <property type="entry name" value="EFTu-like_2"/>
</dbReference>
<dbReference type="Gene3D" id="2.40.30.10">
    <property type="entry name" value="Translation factors"/>
    <property type="match status" value="1"/>
</dbReference>
<dbReference type="EMBL" id="CP063169">
    <property type="protein sequence ID" value="QOR70903.1"/>
    <property type="molecule type" value="Genomic_DNA"/>
</dbReference>
<feature type="domain" description="Translation elongation factor EFTu-like" evidence="1">
    <location>
        <begin position="37"/>
        <end position="106"/>
    </location>
</feature>
<dbReference type="KEGG" id="halt:IM660_00860"/>
<dbReference type="AlphaFoldDB" id="A0A7M1SW97"/>
<sequence length="108" mass="11203">MFWRKRKAKDSATTTGPTEFTAGSLTVESVFTITGRGTVVAGTVDSGSLAEGQHVTVLRSGQVVVASRIAGVEMFQQRGTVAEAGVQAGLLLEGVHRTMVEPGDVVVG</sequence>
<protein>
    <recommendedName>
        <fullName evidence="1">Translation elongation factor EFTu-like domain-containing protein</fullName>
    </recommendedName>
</protein>
<proteinExistence type="predicted"/>
<gene>
    <name evidence="2" type="ORF">IM660_00860</name>
</gene>
<dbReference type="PANTHER" id="PTHR43721">
    <property type="entry name" value="ELONGATION FACTOR TU-RELATED"/>
    <property type="match status" value="1"/>
</dbReference>
<organism evidence="2 3">
    <name type="scientific">Ruania alkalisoli</name>
    <dbReference type="NCBI Taxonomy" id="2779775"/>
    <lineage>
        <taxon>Bacteria</taxon>
        <taxon>Bacillati</taxon>
        <taxon>Actinomycetota</taxon>
        <taxon>Actinomycetes</taxon>
        <taxon>Micrococcales</taxon>
        <taxon>Ruaniaceae</taxon>
        <taxon>Ruania</taxon>
    </lineage>
</organism>
<dbReference type="Proteomes" id="UP000593758">
    <property type="component" value="Chromosome"/>
</dbReference>
<dbReference type="SUPFAM" id="SSF50447">
    <property type="entry name" value="Translation proteins"/>
    <property type="match status" value="1"/>
</dbReference>
<evidence type="ECO:0000313" key="2">
    <source>
        <dbReference type="EMBL" id="QOR70903.1"/>
    </source>
</evidence>
<dbReference type="Pfam" id="PF03144">
    <property type="entry name" value="GTP_EFTU_D2"/>
    <property type="match status" value="1"/>
</dbReference>
<dbReference type="InterPro" id="IPR009000">
    <property type="entry name" value="Transl_B-barrel_sf"/>
</dbReference>